<name>A0ACB8KVI9_CITSI</name>
<protein>
    <submittedName>
        <fullName evidence="1">CST complex subunit CTC1</fullName>
    </submittedName>
</protein>
<proteinExistence type="predicted"/>
<dbReference type="Proteomes" id="UP000829398">
    <property type="component" value="Chromosome 5"/>
</dbReference>
<evidence type="ECO:0000313" key="2">
    <source>
        <dbReference type="Proteomes" id="UP000829398"/>
    </source>
</evidence>
<organism evidence="1 2">
    <name type="scientific">Citrus sinensis</name>
    <name type="common">Sweet orange</name>
    <name type="synonym">Citrus aurantium var. sinensis</name>
    <dbReference type="NCBI Taxonomy" id="2711"/>
    <lineage>
        <taxon>Eukaryota</taxon>
        <taxon>Viridiplantae</taxon>
        <taxon>Streptophyta</taxon>
        <taxon>Embryophyta</taxon>
        <taxon>Tracheophyta</taxon>
        <taxon>Spermatophyta</taxon>
        <taxon>Magnoliopsida</taxon>
        <taxon>eudicotyledons</taxon>
        <taxon>Gunneridae</taxon>
        <taxon>Pentapetalae</taxon>
        <taxon>rosids</taxon>
        <taxon>malvids</taxon>
        <taxon>Sapindales</taxon>
        <taxon>Rutaceae</taxon>
        <taxon>Aurantioideae</taxon>
        <taxon>Citrus</taxon>
    </lineage>
</organism>
<keyword evidence="2" id="KW-1185">Reference proteome</keyword>
<comment type="caution">
    <text evidence="1">The sequence shown here is derived from an EMBL/GenBank/DDBJ whole genome shotgun (WGS) entry which is preliminary data.</text>
</comment>
<reference evidence="2" key="1">
    <citation type="journal article" date="2023" name="Hortic. Res.">
        <title>A chromosome-level phased genome enabling allele-level studies in sweet orange: a case study on citrus Huanglongbing tolerance.</title>
        <authorList>
            <person name="Wu B."/>
            <person name="Yu Q."/>
            <person name="Deng Z."/>
            <person name="Duan Y."/>
            <person name="Luo F."/>
            <person name="Gmitter F. Jr."/>
        </authorList>
    </citation>
    <scope>NUCLEOTIDE SEQUENCE [LARGE SCALE GENOMIC DNA]</scope>
    <source>
        <strain evidence="2">cv. Valencia</strain>
    </source>
</reference>
<dbReference type="EMBL" id="CM039174">
    <property type="protein sequence ID" value="KAH9758400.1"/>
    <property type="molecule type" value="Genomic_DNA"/>
</dbReference>
<accession>A0ACB8KVI9</accession>
<gene>
    <name evidence="1" type="ORF">KPL71_016686</name>
</gene>
<sequence length="1374" mass="152715">MLEENVKVLTIAELIHGARPLSGTSFLHPYLDRPISRTSSSNHRTPLGPADSISDSTNHKILTPLNHPVVLIGTLTLHSSHDDCLEFTDSSSEICCDILDFNVCAIGKRIHVTAWNFIPLKGTNGFLEIIKWNFPESTSVLHGCSSTDSFDSFPLFQSSVAASEIDHSKSRYRFHGAIESVSPVSIVPCSRPCSSNDSANIRGFLMGVLACDCKFCTAKECEITQECHSFTKPKFVYFSGAASCWHPVATKLVGKVITILGLKKKLVFIGKEESQLMFVTTENSVLHVPRLLKKWSPPSKTVIKGKGESGVYTGVVKGVYMQGLLVELDNEVWLLLTDKLRTVPHSLRLGAVISVRNVHFVNPRFSWTKTLILGACCKTSIIVESFSPLESGCYMNAGAQNLLGKFIESLSFSARLWALLVVTCFQKKFSGILLDKEILGSKHKKGLAQMYCSSHLPSSVIRARHGMFTELCKHESCGCGSEPYCGNLRLVAPISSFIYHCEATGIKMLLEFDNECHLSFKNNRYILLSSEGESYGRSKRQIVPGEDIGIVLLGSLKISPSSGRLQLVDMTGTIDVIIPDLSLTWENGSIFEIIDYTLMMEGLPEVADRLWLPKNVSFSCKAIFNCAPLSRKRNLSTFVYFHMCNSPNNYLPFYPCAGWTNDFKELESGMFHLIQVTHKFPLLQKFEGDPLVLNRSSMFVEAIVLPCNLVLYGKNGTEHPTKVLGDLPNELVKHCTGENYRGYVPEKRCKSNYQSGRALSSGLMDDLGFVECELSTCFQWESSKEWKHTHFEMSHEIPCKAAVRSANNQSLVLPAILCQIKANLNSNVTFQCLTAEKILLEFNSESFLKYQLLQIGGYYIFKHQIENCFCTTKDSENVGNAKIPAKIPVSSKTQMWSLTFSTDEVVTYNRSPSNGDSSFSSHEALAVDQVELLLHGLSDSYLGKSSDVHLFLSANAKDILKVKLKDLEEDFIKPSVGPDQTSNISSCTRTTLNVPGLSYGPLDSSFLVPEGNLISLHGDVVAVHGFDDSSVSEHLSGESLSDVLQFGFFQELGKTFCIHVLVDHKPVRIFGSLSEHVYLIGFGPGVNATFHRILPARVPDSFTLLSISFIVVNSIRVVNNPFIDKISNLWSNSDMCNKASPDTVSSGLISELVQCSDCKPMRLYCRVVSVHVLILEQKNRKCDSLRSKPHSGAHLVDIPLACFVLDDGSSSCYCWANAEQAAIFLRLHNELPQSALENSGLKLKWIGIDNNGWTTTMYHLERIVKKHDRITVKNYGSVADSCYQDLTVSVSSENVLTSSDENLLKFIIYNACFGSLWTVVASVMDLSAVRWLEKEHLMNMEMTMNSMQNICATEVYHTNPITEARNVIQELQDR</sequence>
<evidence type="ECO:0000313" key="1">
    <source>
        <dbReference type="EMBL" id="KAH9758400.1"/>
    </source>
</evidence>